<proteinExistence type="predicted"/>
<dbReference type="InterPro" id="IPR001433">
    <property type="entry name" value="OxRdtase_FAD/NAD-bd"/>
</dbReference>
<dbReference type="GO" id="GO:0016491">
    <property type="term" value="F:oxidoreductase activity"/>
    <property type="evidence" value="ECO:0007669"/>
    <property type="project" value="InterPro"/>
</dbReference>
<feature type="domain" description="FAD-binding FR-type" evidence="1">
    <location>
        <begin position="16"/>
        <end position="117"/>
    </location>
</feature>
<sequence>MAEDEQIQTAEQNQPSEEHEVKILGIEPVTHNVLRIAVQRPQNYHFIPGQATEVAINKEGFKAERRPFTFTGLQDWDHLEFTIKTYTDHPGVTNELRSLKEGDSLLLHDVWGAIQYSGEGTFIAGGAGITPFIAIFRDLHQKGQVGNNRLFFSNKTEADIILEEELEEILGDKFVNVMTEQTNSQYINDRIDKAFLQKNISDMNQHFYICGPDPMVAAIGQDLKDLGAGEGLITVEL</sequence>
<dbReference type="KEGG" id="agi:FSB73_01620"/>
<dbReference type="Gene3D" id="3.40.50.80">
    <property type="entry name" value="Nucleotide-binding domain of ferredoxin-NADP reductase (FNR) module"/>
    <property type="match status" value="1"/>
</dbReference>
<dbReference type="InterPro" id="IPR017938">
    <property type="entry name" value="Riboflavin_synthase-like_b-brl"/>
</dbReference>
<keyword evidence="3" id="KW-1185">Reference proteome</keyword>
<reference evidence="2 3" key="1">
    <citation type="journal article" date="2017" name="Int. J. Syst. Evol. Microbiol.">
        <title>Arachidicoccus ginsenosidivorans sp. nov., with ginsenoside-converting activity isolated from ginseng cultivating soil.</title>
        <authorList>
            <person name="Siddiqi M.Z."/>
            <person name="Aslam Z."/>
            <person name="Im W.T."/>
        </authorList>
    </citation>
    <scope>NUCLEOTIDE SEQUENCE [LARGE SCALE GENOMIC DNA]</scope>
    <source>
        <strain evidence="2 3">Gsoil 809</strain>
    </source>
</reference>
<name>A0A5B8VGI8_9BACT</name>
<dbReference type="InterPro" id="IPR039261">
    <property type="entry name" value="FNR_nucleotide-bd"/>
</dbReference>
<dbReference type="Gene3D" id="2.40.30.10">
    <property type="entry name" value="Translation factors"/>
    <property type="match status" value="1"/>
</dbReference>
<dbReference type="SUPFAM" id="SSF63380">
    <property type="entry name" value="Riboflavin synthase domain-like"/>
    <property type="match status" value="1"/>
</dbReference>
<dbReference type="PANTHER" id="PTHR47354">
    <property type="entry name" value="NADH OXIDOREDUCTASE HCR"/>
    <property type="match status" value="1"/>
</dbReference>
<dbReference type="PROSITE" id="PS51384">
    <property type="entry name" value="FAD_FR"/>
    <property type="match status" value="1"/>
</dbReference>
<dbReference type="InterPro" id="IPR017927">
    <property type="entry name" value="FAD-bd_FR_type"/>
</dbReference>
<evidence type="ECO:0000313" key="2">
    <source>
        <dbReference type="EMBL" id="QEC70590.1"/>
    </source>
</evidence>
<dbReference type="EMBL" id="CP042434">
    <property type="protein sequence ID" value="QEC70590.1"/>
    <property type="molecule type" value="Genomic_DNA"/>
</dbReference>
<dbReference type="Proteomes" id="UP000321291">
    <property type="component" value="Chromosome"/>
</dbReference>
<dbReference type="PANTHER" id="PTHR47354:SF5">
    <property type="entry name" value="PROTEIN RFBI"/>
    <property type="match status" value="1"/>
</dbReference>
<dbReference type="SUPFAM" id="SSF52343">
    <property type="entry name" value="Ferredoxin reductase-like, C-terminal NADP-linked domain"/>
    <property type="match status" value="1"/>
</dbReference>
<dbReference type="Pfam" id="PF00175">
    <property type="entry name" value="NAD_binding_1"/>
    <property type="match status" value="1"/>
</dbReference>
<dbReference type="AlphaFoldDB" id="A0A5B8VGI8"/>
<protein>
    <submittedName>
        <fullName evidence="2">Flavodoxin reductase</fullName>
    </submittedName>
</protein>
<dbReference type="InterPro" id="IPR050415">
    <property type="entry name" value="MRET"/>
</dbReference>
<dbReference type="OrthoDB" id="9789468at2"/>
<gene>
    <name evidence="2" type="ORF">FSB73_01620</name>
</gene>
<evidence type="ECO:0000313" key="3">
    <source>
        <dbReference type="Proteomes" id="UP000321291"/>
    </source>
</evidence>
<dbReference type="PRINTS" id="PR00410">
    <property type="entry name" value="PHEHYDRXLASE"/>
</dbReference>
<evidence type="ECO:0000259" key="1">
    <source>
        <dbReference type="PROSITE" id="PS51384"/>
    </source>
</evidence>
<organism evidence="2 3">
    <name type="scientific">Arachidicoccus ginsenosidivorans</name>
    <dbReference type="NCBI Taxonomy" id="496057"/>
    <lineage>
        <taxon>Bacteria</taxon>
        <taxon>Pseudomonadati</taxon>
        <taxon>Bacteroidota</taxon>
        <taxon>Chitinophagia</taxon>
        <taxon>Chitinophagales</taxon>
        <taxon>Chitinophagaceae</taxon>
        <taxon>Arachidicoccus</taxon>
    </lineage>
</organism>
<dbReference type="RefSeq" id="WP_146779853.1">
    <property type="nucleotide sequence ID" value="NZ_CP042434.1"/>
</dbReference>
<accession>A0A5B8VGI8</accession>